<keyword evidence="1" id="KW-0812">Transmembrane</keyword>
<protein>
    <submittedName>
        <fullName evidence="2">Putative ovule protein</fullName>
    </submittedName>
</protein>
<reference evidence="2" key="1">
    <citation type="submission" date="2015-12" db="EMBL/GenBank/DDBJ databases">
        <title>Gene expression during late stages of embryo sac development: a critical building block for successful pollen-pistil interactions.</title>
        <authorList>
            <person name="Liu Y."/>
            <person name="Joly V."/>
            <person name="Sabar M."/>
            <person name="Matton D.P."/>
        </authorList>
    </citation>
    <scope>NUCLEOTIDE SEQUENCE</scope>
</reference>
<keyword evidence="1" id="KW-1133">Transmembrane helix</keyword>
<feature type="transmembrane region" description="Helical" evidence="1">
    <location>
        <begin position="30"/>
        <end position="51"/>
    </location>
</feature>
<proteinExistence type="predicted"/>
<name>A0A0V0GP47_SOLCH</name>
<sequence>MYFCRFSTLRYTTCIGEVSRAPSFIERIRLTFFLFLKLACLLGCEAMTYIFSLLQTHISTV</sequence>
<feature type="non-terminal residue" evidence="2">
    <location>
        <position position="61"/>
    </location>
</feature>
<organism evidence="2">
    <name type="scientific">Solanum chacoense</name>
    <name type="common">Chaco potato</name>
    <dbReference type="NCBI Taxonomy" id="4108"/>
    <lineage>
        <taxon>Eukaryota</taxon>
        <taxon>Viridiplantae</taxon>
        <taxon>Streptophyta</taxon>
        <taxon>Embryophyta</taxon>
        <taxon>Tracheophyta</taxon>
        <taxon>Spermatophyta</taxon>
        <taxon>Magnoliopsida</taxon>
        <taxon>eudicotyledons</taxon>
        <taxon>Gunneridae</taxon>
        <taxon>Pentapetalae</taxon>
        <taxon>asterids</taxon>
        <taxon>lamiids</taxon>
        <taxon>Solanales</taxon>
        <taxon>Solanaceae</taxon>
        <taxon>Solanoideae</taxon>
        <taxon>Solaneae</taxon>
        <taxon>Solanum</taxon>
    </lineage>
</organism>
<accession>A0A0V0GP47</accession>
<keyword evidence="1" id="KW-0472">Membrane</keyword>
<evidence type="ECO:0000313" key="2">
    <source>
        <dbReference type="EMBL" id="JAP10018.1"/>
    </source>
</evidence>
<evidence type="ECO:0000256" key="1">
    <source>
        <dbReference type="SAM" id="Phobius"/>
    </source>
</evidence>
<dbReference type="EMBL" id="GEDG01033901">
    <property type="protein sequence ID" value="JAP10018.1"/>
    <property type="molecule type" value="Transcribed_RNA"/>
</dbReference>
<dbReference type="AlphaFoldDB" id="A0A0V0GP47"/>